<dbReference type="InterPro" id="IPR025508">
    <property type="entry name" value="DUF4395"/>
</dbReference>
<comment type="caution">
    <text evidence="3">The sequence shown here is derived from an EMBL/GenBank/DDBJ whole genome shotgun (WGS) entry which is preliminary data.</text>
</comment>
<dbReference type="EMBL" id="BAABGM010000022">
    <property type="protein sequence ID" value="GAA4411136.1"/>
    <property type="molecule type" value="Genomic_DNA"/>
</dbReference>
<feature type="transmembrane region" description="Helical" evidence="1">
    <location>
        <begin position="113"/>
        <end position="137"/>
    </location>
</feature>
<evidence type="ECO:0000313" key="3">
    <source>
        <dbReference type="EMBL" id="GAA4411136.1"/>
    </source>
</evidence>
<dbReference type="RefSeq" id="WP_345207729.1">
    <property type="nucleotide sequence ID" value="NZ_BAABGM010000022.1"/>
</dbReference>
<name>A0ABP8KNR1_9MICO</name>
<keyword evidence="1" id="KW-0472">Membrane</keyword>
<keyword evidence="4" id="KW-1185">Reference proteome</keyword>
<sequence>MASVRISFEFPAVVNEKAARTVAGGVALVSALALVTGWLWLAALLAVGFALRVAFGPRRSVIGWIAADVVAPRLGTPKRVPGPPKRFAQAVGLALTLTATVFLAAGLPVVTTALLAVLLIFASLEAVVGFCAGCYVFGLLMRVGLVPEETCAACNDISLRRRETAAA</sequence>
<proteinExistence type="predicted"/>
<organism evidence="3 4">
    <name type="scientific">Fodinibacter luteus</name>
    <dbReference type="NCBI Taxonomy" id="552064"/>
    <lineage>
        <taxon>Bacteria</taxon>
        <taxon>Bacillati</taxon>
        <taxon>Actinomycetota</taxon>
        <taxon>Actinomycetes</taxon>
        <taxon>Micrococcales</taxon>
        <taxon>Intrasporangiaceae</taxon>
        <taxon>Fodinibacter (ex Wang et al. 2009)</taxon>
    </lineage>
</organism>
<feature type="transmembrane region" description="Helical" evidence="1">
    <location>
        <begin position="87"/>
        <end position="107"/>
    </location>
</feature>
<dbReference type="Proteomes" id="UP001500945">
    <property type="component" value="Unassembled WGS sequence"/>
</dbReference>
<evidence type="ECO:0000259" key="2">
    <source>
        <dbReference type="Pfam" id="PF14340"/>
    </source>
</evidence>
<accession>A0ABP8KNR1</accession>
<dbReference type="Pfam" id="PF14340">
    <property type="entry name" value="DUF4395"/>
    <property type="match status" value="1"/>
</dbReference>
<protein>
    <submittedName>
        <fullName evidence="3">DUF4395 domain-containing protein</fullName>
    </submittedName>
</protein>
<evidence type="ECO:0000256" key="1">
    <source>
        <dbReference type="SAM" id="Phobius"/>
    </source>
</evidence>
<feature type="transmembrane region" description="Helical" evidence="1">
    <location>
        <begin position="26"/>
        <end position="51"/>
    </location>
</feature>
<feature type="domain" description="DUF4395" evidence="2">
    <location>
        <begin position="14"/>
        <end position="142"/>
    </location>
</feature>
<evidence type="ECO:0000313" key="4">
    <source>
        <dbReference type="Proteomes" id="UP001500945"/>
    </source>
</evidence>
<keyword evidence="1" id="KW-0812">Transmembrane</keyword>
<keyword evidence="1" id="KW-1133">Transmembrane helix</keyword>
<gene>
    <name evidence="3" type="ORF">GCM10023168_31610</name>
</gene>
<reference evidence="4" key="1">
    <citation type="journal article" date="2019" name="Int. J. Syst. Evol. Microbiol.">
        <title>The Global Catalogue of Microorganisms (GCM) 10K type strain sequencing project: providing services to taxonomists for standard genome sequencing and annotation.</title>
        <authorList>
            <consortium name="The Broad Institute Genomics Platform"/>
            <consortium name="The Broad Institute Genome Sequencing Center for Infectious Disease"/>
            <person name="Wu L."/>
            <person name="Ma J."/>
        </authorList>
    </citation>
    <scope>NUCLEOTIDE SEQUENCE [LARGE SCALE GENOMIC DNA]</scope>
    <source>
        <strain evidence="4">JCM 17809</strain>
    </source>
</reference>